<dbReference type="EMBL" id="CP034210">
    <property type="protein sequence ID" value="QBZ65940.1"/>
    <property type="molecule type" value="Genomic_DNA"/>
</dbReference>
<evidence type="ECO:0000313" key="2">
    <source>
        <dbReference type="Proteomes" id="UP000294847"/>
    </source>
</evidence>
<proteinExistence type="predicted"/>
<organism evidence="1 2">
    <name type="scientific">Pyricularia oryzae</name>
    <name type="common">Rice blast fungus</name>
    <name type="synonym">Magnaporthe oryzae</name>
    <dbReference type="NCBI Taxonomy" id="318829"/>
    <lineage>
        <taxon>Eukaryota</taxon>
        <taxon>Fungi</taxon>
        <taxon>Dikarya</taxon>
        <taxon>Ascomycota</taxon>
        <taxon>Pezizomycotina</taxon>
        <taxon>Sordariomycetes</taxon>
        <taxon>Sordariomycetidae</taxon>
        <taxon>Magnaporthales</taxon>
        <taxon>Pyriculariaceae</taxon>
        <taxon>Pyricularia</taxon>
    </lineage>
</organism>
<gene>
    <name evidence="1" type="ORF">PoMZ_12907</name>
</gene>
<sequence length="64" mass="6838">MGAVMSSIGNCLRGIVNAIGSMIQAIISGIVSIFNVLINCITCGYARRSGGGRRRTRTHRTTRV</sequence>
<reference evidence="1 2" key="1">
    <citation type="journal article" date="2019" name="Mol. Biol. Evol.">
        <title>Blast fungal genomes show frequent chromosomal changes, gene gains and losses, and effector gene turnover.</title>
        <authorList>
            <person name="Gomez Luciano L.B."/>
            <person name="Jason Tsai I."/>
            <person name="Chuma I."/>
            <person name="Tosa Y."/>
            <person name="Chen Y.H."/>
            <person name="Li J.Y."/>
            <person name="Li M.Y."/>
            <person name="Jade Lu M.Y."/>
            <person name="Nakayashiki H."/>
            <person name="Li W.H."/>
        </authorList>
    </citation>
    <scope>NUCLEOTIDE SEQUENCE [LARGE SCALE GENOMIC DNA]</scope>
    <source>
        <strain evidence="1">MZ5-1-6</strain>
    </source>
</reference>
<accession>A0A4P7NU20</accession>
<evidence type="ECO:0000313" key="1">
    <source>
        <dbReference type="EMBL" id="QBZ65940.1"/>
    </source>
</evidence>
<name>A0A4P7NU20_PYROR</name>
<dbReference type="OMA" id="CGNRGRM"/>
<dbReference type="Proteomes" id="UP000294847">
    <property type="component" value="Chromosome 7"/>
</dbReference>
<dbReference type="VEuPathDB" id="FungiDB:M_BR32_EuGene_00057651"/>
<protein>
    <submittedName>
        <fullName evidence="1">Uncharacterized protein</fullName>
    </submittedName>
</protein>
<dbReference type="AlphaFoldDB" id="A0A4P7NU20"/>